<evidence type="ECO:0000313" key="1">
    <source>
        <dbReference type="EMBL" id="KAK3068597.1"/>
    </source>
</evidence>
<gene>
    <name evidence="1" type="ORF">LTS18_000595</name>
</gene>
<reference evidence="1" key="1">
    <citation type="submission" date="2024-09" db="EMBL/GenBank/DDBJ databases">
        <title>Black Yeasts Isolated from many extreme environments.</title>
        <authorList>
            <person name="Coleine C."/>
            <person name="Stajich J.E."/>
            <person name="Selbmann L."/>
        </authorList>
    </citation>
    <scope>NUCLEOTIDE SEQUENCE</scope>
    <source>
        <strain evidence="1">CCFEE 5737</strain>
    </source>
</reference>
<organism evidence="1 2">
    <name type="scientific">Coniosporium uncinatum</name>
    <dbReference type="NCBI Taxonomy" id="93489"/>
    <lineage>
        <taxon>Eukaryota</taxon>
        <taxon>Fungi</taxon>
        <taxon>Dikarya</taxon>
        <taxon>Ascomycota</taxon>
        <taxon>Pezizomycotina</taxon>
        <taxon>Dothideomycetes</taxon>
        <taxon>Dothideomycetes incertae sedis</taxon>
        <taxon>Coniosporium</taxon>
    </lineage>
</organism>
<keyword evidence="2" id="KW-1185">Reference proteome</keyword>
<name>A0ACC3DG33_9PEZI</name>
<feature type="non-terminal residue" evidence="1">
    <location>
        <position position="1"/>
    </location>
</feature>
<sequence length="299" mass="31736">IKQPQLQIARSYTPLPPSSATTTTTTATAATTLASSSPSEQDGRSLPSSGITASDDNLRLYIRTTTSSGEVPAYISSQPLFSTLPLRGPTLELEIPPHVREVVFLAGGTGIAPALQVASILAQRPGAKMTVLWAVKRREEVAGAPDAKAAPKVHEGSRQAETSGFGSWLRAGPKDRSPPKGGGVVEEKGVLVNELEGLQQKFRAATAAGGGGGGMNVEYFVDEENTLILPRNVAKYLRDDRQSGAENIPGSKLLVVSGPEGFIDVWAGKKVWMGGQQIQGPLNGLLKFVDTNKWRVWKL</sequence>
<protein>
    <submittedName>
        <fullName evidence="1">Uncharacterized protein</fullName>
    </submittedName>
</protein>
<dbReference type="EMBL" id="JAWDJW010005260">
    <property type="protein sequence ID" value="KAK3068597.1"/>
    <property type="molecule type" value="Genomic_DNA"/>
</dbReference>
<evidence type="ECO:0000313" key="2">
    <source>
        <dbReference type="Proteomes" id="UP001186974"/>
    </source>
</evidence>
<proteinExistence type="predicted"/>
<dbReference type="Proteomes" id="UP001186974">
    <property type="component" value="Unassembled WGS sequence"/>
</dbReference>
<comment type="caution">
    <text evidence="1">The sequence shown here is derived from an EMBL/GenBank/DDBJ whole genome shotgun (WGS) entry which is preliminary data.</text>
</comment>
<accession>A0ACC3DG33</accession>